<dbReference type="RefSeq" id="WP_017871287.1">
    <property type="nucleotide sequence ID" value="NZ_BMLZ01000011.1"/>
</dbReference>
<accession>A0A345IIH9</accession>
<feature type="transmembrane region" description="Helical" evidence="1">
    <location>
        <begin position="7"/>
        <end position="28"/>
    </location>
</feature>
<evidence type="ECO:0000313" key="4">
    <source>
        <dbReference type="EMBL" id="GGP29522.1"/>
    </source>
</evidence>
<reference evidence="2 5" key="3">
    <citation type="submission" date="2018-07" db="EMBL/GenBank/DDBJ databases">
        <title>Complete Genome and Methylome Analysis of Deinococcus wulumuqiensis NEB 479.</title>
        <authorList>
            <person name="Fomenkov A."/>
            <person name="Luyten Y."/>
            <person name="Vincze T."/>
            <person name="Anton B.P."/>
            <person name="Clark T."/>
            <person name="Roberts R.J."/>
            <person name="Morgan R.D."/>
        </authorList>
    </citation>
    <scope>NUCLEOTIDE SEQUENCE [LARGE SCALE GENOMIC DNA]</scope>
    <source>
        <strain evidence="2 5">NEB 479</strain>
    </source>
</reference>
<dbReference type="EMBL" id="BMLZ01000011">
    <property type="protein sequence ID" value="GGP29522.1"/>
    <property type="molecule type" value="Genomic_DNA"/>
</dbReference>
<evidence type="ECO:0000313" key="5">
    <source>
        <dbReference type="Proteomes" id="UP000253744"/>
    </source>
</evidence>
<sequence length="75" mass="7940">MQILSKLMVILGLLVTVGSLVYLGMNVIEINQLHAVAYANKSNEGPNPVNNVMLMTALAVLGGFLSGLGLSMPKR</sequence>
<evidence type="ECO:0000313" key="6">
    <source>
        <dbReference type="Proteomes" id="UP000630135"/>
    </source>
</evidence>
<keyword evidence="1" id="KW-0812">Transmembrane</keyword>
<dbReference type="STRING" id="1288484.GCA_000348665_02395"/>
<dbReference type="Proteomes" id="UP000652720">
    <property type="component" value="Unassembled WGS sequence"/>
</dbReference>
<reference evidence="6" key="4">
    <citation type="journal article" date="2019" name="Int. J. Syst. Evol. Microbiol.">
        <title>The Global Catalogue of Microorganisms (GCM) 10K type strain sequencing project: providing services to taxonomists for standard genome sequencing and annotation.</title>
        <authorList>
            <consortium name="The Broad Institute Genomics Platform"/>
            <consortium name="The Broad Institute Genome Sequencing Center for Infectious Disease"/>
            <person name="Wu L."/>
            <person name="Ma J."/>
        </authorList>
    </citation>
    <scope>NUCLEOTIDE SEQUENCE [LARGE SCALE GENOMIC DNA]</scope>
    <source>
        <strain evidence="6">CGMCC 1.8884</strain>
    </source>
</reference>
<keyword evidence="1" id="KW-0472">Membrane</keyword>
<reference evidence="3" key="5">
    <citation type="submission" date="2023-08" db="EMBL/GenBank/DDBJ databases">
        <authorList>
            <person name="Sun Q."/>
            <person name="Zhou Y."/>
        </authorList>
    </citation>
    <scope>NUCLEOTIDE SEQUENCE</scope>
    <source>
        <strain evidence="4">CGMCC 1.8884</strain>
        <strain evidence="3">CGMCC 1.8885</strain>
    </source>
</reference>
<evidence type="ECO:0000313" key="3">
    <source>
        <dbReference type="EMBL" id="GGI82975.1"/>
    </source>
</evidence>
<dbReference type="AlphaFoldDB" id="A0A345IIH9"/>
<dbReference type="GeneID" id="59165986"/>
<evidence type="ECO:0000256" key="1">
    <source>
        <dbReference type="SAM" id="Phobius"/>
    </source>
</evidence>
<name>A0A345IIH9_9DEIO</name>
<reference evidence="4" key="1">
    <citation type="journal article" date="2014" name="Int. J. Syst. Evol. Microbiol.">
        <title>Complete genome of a new Firmicutes species belonging to the dominant human colonic microbiota ('Ruminococcus bicirculans') reveals two chromosomes and a selective capacity to utilize plant glucans.</title>
        <authorList>
            <consortium name="NISC Comparative Sequencing Program"/>
            <person name="Wegmann U."/>
            <person name="Louis P."/>
            <person name="Goesmann A."/>
            <person name="Henrissat B."/>
            <person name="Duncan S.H."/>
            <person name="Flint H.J."/>
        </authorList>
    </citation>
    <scope>NUCLEOTIDE SEQUENCE</scope>
    <source>
        <strain evidence="4">CGMCC 1.8884</strain>
    </source>
</reference>
<protein>
    <submittedName>
        <fullName evidence="2">Uncharacterized protein</fullName>
    </submittedName>
</protein>
<gene>
    <name evidence="2" type="ORF">DVJ83_10615</name>
    <name evidence="4" type="ORF">GCM10008021_11730</name>
    <name evidence="3" type="ORF">GCM10010914_16550</name>
</gene>
<dbReference type="EMBL" id="CP031158">
    <property type="protein sequence ID" value="AXG99501.1"/>
    <property type="molecule type" value="Genomic_DNA"/>
</dbReference>
<evidence type="ECO:0000313" key="2">
    <source>
        <dbReference type="EMBL" id="AXG99501.1"/>
    </source>
</evidence>
<feature type="transmembrane region" description="Helical" evidence="1">
    <location>
        <begin position="48"/>
        <end position="70"/>
    </location>
</feature>
<organism evidence="2 5">
    <name type="scientific">Deinococcus wulumuqiensis</name>
    <dbReference type="NCBI Taxonomy" id="980427"/>
    <lineage>
        <taxon>Bacteria</taxon>
        <taxon>Thermotogati</taxon>
        <taxon>Deinococcota</taxon>
        <taxon>Deinococci</taxon>
        <taxon>Deinococcales</taxon>
        <taxon>Deinococcaceae</taxon>
        <taxon>Deinococcus</taxon>
    </lineage>
</organism>
<keyword evidence="1" id="KW-1133">Transmembrane helix</keyword>
<dbReference type="KEGG" id="dwu:DVJ83_10615"/>
<keyword evidence="6" id="KW-1185">Reference proteome</keyword>
<reference evidence="3" key="2">
    <citation type="journal article" date="2014" name="Int. J. Syst. Evol. Microbiol.">
        <title>Complete genome sequence of Corynebacterium casei LMG S-19264T (=DSM 44701T), isolated from a smear-ripened cheese.</title>
        <authorList>
            <consortium name="US DOE Joint Genome Institute (JGI-PGF)"/>
            <person name="Walter F."/>
            <person name="Albersmeier A."/>
            <person name="Kalinowski J."/>
            <person name="Ruckert C."/>
        </authorList>
    </citation>
    <scope>NUCLEOTIDE SEQUENCE</scope>
    <source>
        <strain evidence="3">CGMCC 1.8885</strain>
    </source>
</reference>
<dbReference type="Proteomes" id="UP000253744">
    <property type="component" value="Chromosome"/>
</dbReference>
<dbReference type="Proteomes" id="UP000630135">
    <property type="component" value="Unassembled WGS sequence"/>
</dbReference>
<dbReference type="EMBL" id="BMMA01000013">
    <property type="protein sequence ID" value="GGI82975.1"/>
    <property type="molecule type" value="Genomic_DNA"/>
</dbReference>
<proteinExistence type="predicted"/>